<dbReference type="OMA" id="WIYNIAA"/>
<evidence type="ECO:0000313" key="3">
    <source>
        <dbReference type="Proteomes" id="UP000887565"/>
    </source>
</evidence>
<organism evidence="3 4">
    <name type="scientific">Romanomermis culicivorax</name>
    <name type="common">Nematode worm</name>
    <dbReference type="NCBI Taxonomy" id="13658"/>
    <lineage>
        <taxon>Eukaryota</taxon>
        <taxon>Metazoa</taxon>
        <taxon>Ecdysozoa</taxon>
        <taxon>Nematoda</taxon>
        <taxon>Enoplea</taxon>
        <taxon>Dorylaimia</taxon>
        <taxon>Mermithida</taxon>
        <taxon>Mermithoidea</taxon>
        <taxon>Mermithidae</taxon>
        <taxon>Romanomermis</taxon>
    </lineage>
</organism>
<keyword evidence="2" id="KW-0677">Repeat</keyword>
<dbReference type="InterPro" id="IPR015915">
    <property type="entry name" value="Kelch-typ_b-propeller"/>
</dbReference>
<sequence length="228" mass="25775">MYQVQLKEFYAKQNDILHDVVEEKRPKKRKNAALAYFRGKFFLIGGKLNNTACKSVWIFDSNVDQIKLSTLNGYSSPNYKQHSSVSFNSCVYFFGGWNETLGISSDVTKFDPKSLTSSIVKCASKVAPSPRYGHSAVVYSSCMLIIGGIDNNLTCCSDMWMFNFLSSRWEEIKPASIRLAIHSHCAVLSNVHIIVTGGKLADDSNNEDCWIFSLTVTHRMETLSRWRD</sequence>
<proteinExistence type="predicted"/>
<evidence type="ECO:0000256" key="2">
    <source>
        <dbReference type="ARBA" id="ARBA00022737"/>
    </source>
</evidence>
<name>A0A915IL73_ROMCU</name>
<reference evidence="4" key="1">
    <citation type="submission" date="2022-11" db="UniProtKB">
        <authorList>
            <consortium name="WormBaseParasite"/>
        </authorList>
    </citation>
    <scope>IDENTIFICATION</scope>
</reference>
<dbReference type="Pfam" id="PF24681">
    <property type="entry name" value="Kelch_KLHDC2_KLHL20_DRC7"/>
    <property type="match status" value="1"/>
</dbReference>
<keyword evidence="3" id="KW-1185">Reference proteome</keyword>
<keyword evidence="1" id="KW-0880">Kelch repeat</keyword>
<dbReference type="PANTHER" id="PTHR46093">
    <property type="entry name" value="ACYL-COA-BINDING DOMAIN-CONTAINING PROTEIN 5"/>
    <property type="match status" value="1"/>
</dbReference>
<dbReference type="SUPFAM" id="SSF117281">
    <property type="entry name" value="Kelch motif"/>
    <property type="match status" value="1"/>
</dbReference>
<dbReference type="WBParaSite" id="nRc.2.0.1.t14746-RA">
    <property type="protein sequence ID" value="nRc.2.0.1.t14746-RA"/>
    <property type="gene ID" value="nRc.2.0.1.g14746"/>
</dbReference>
<protein>
    <submittedName>
        <fullName evidence="4">Uncharacterized protein</fullName>
    </submittedName>
</protein>
<accession>A0A915IL73</accession>
<dbReference type="Gene3D" id="2.120.10.80">
    <property type="entry name" value="Kelch-type beta propeller"/>
    <property type="match status" value="1"/>
</dbReference>
<evidence type="ECO:0000313" key="4">
    <source>
        <dbReference type="WBParaSite" id="nRc.2.0.1.t14746-RA"/>
    </source>
</evidence>
<dbReference type="PANTHER" id="PTHR46093:SF18">
    <property type="entry name" value="FIBRONECTIN TYPE-III DOMAIN-CONTAINING PROTEIN"/>
    <property type="match status" value="1"/>
</dbReference>
<dbReference type="Proteomes" id="UP000887565">
    <property type="component" value="Unplaced"/>
</dbReference>
<dbReference type="AlphaFoldDB" id="A0A915IL73"/>
<evidence type="ECO:0000256" key="1">
    <source>
        <dbReference type="ARBA" id="ARBA00022441"/>
    </source>
</evidence>